<protein>
    <submittedName>
        <fullName evidence="2">Uncharacterized protein</fullName>
    </submittedName>
</protein>
<keyword evidence="1" id="KW-0472">Membrane</keyword>
<reference evidence="2" key="1">
    <citation type="submission" date="2021-04" db="EMBL/GenBank/DDBJ databases">
        <title>Draft genome sequence data of methanotrophic Methylovulum sp. strain S1L and Methylomonas sp. strain S2AM isolated from boreal lake water columns.</title>
        <authorList>
            <person name="Rissanen A.J."/>
            <person name="Mangayil R."/>
            <person name="Svenning M.M."/>
            <person name="Khanongnuch R."/>
        </authorList>
    </citation>
    <scope>NUCLEOTIDE SEQUENCE</scope>
    <source>
        <strain evidence="2">S2AM</strain>
    </source>
</reference>
<evidence type="ECO:0000313" key="3">
    <source>
        <dbReference type="Proteomes" id="UP000676649"/>
    </source>
</evidence>
<feature type="transmembrane region" description="Helical" evidence="1">
    <location>
        <begin position="99"/>
        <end position="116"/>
    </location>
</feature>
<accession>A0A975R8S6</accession>
<name>A0A975R8S6_9GAMM</name>
<keyword evidence="1" id="KW-1133">Transmembrane helix</keyword>
<keyword evidence="3" id="KW-1185">Reference proteome</keyword>
<feature type="transmembrane region" description="Helical" evidence="1">
    <location>
        <begin position="74"/>
        <end position="93"/>
    </location>
</feature>
<dbReference type="KEGG" id="mpad:KEF85_15550"/>
<evidence type="ECO:0000313" key="2">
    <source>
        <dbReference type="EMBL" id="QWF70715.1"/>
    </source>
</evidence>
<organism evidence="2 3">
    <name type="scientific">Methylomonas paludis</name>
    <dbReference type="NCBI Taxonomy" id="1173101"/>
    <lineage>
        <taxon>Bacteria</taxon>
        <taxon>Pseudomonadati</taxon>
        <taxon>Pseudomonadota</taxon>
        <taxon>Gammaproteobacteria</taxon>
        <taxon>Methylococcales</taxon>
        <taxon>Methylococcaceae</taxon>
        <taxon>Methylomonas</taxon>
    </lineage>
</organism>
<sequence>MPVTFSGRKWLLFGDVRPNPLIIIGSLLKKIALQIVDFLFGVKYFGLKIIALIVSIPLLIFGCLRLTKYQAWRILFLLLLVFVNLSVYCIMLPTTGHGMRYLAMLLIFCFPLLALGGIESIERLSQYIKLRSTVKIAANSAFIISIIGMAFLSLLRWSQITAAGIQHINATHLRMANWLAENLPGEKVASFDIGGIGYAGKINLIDLRGLTDPDFVPFVCS</sequence>
<gene>
    <name evidence="2" type="ORF">KEF85_15550</name>
</gene>
<dbReference type="RefSeq" id="WP_215582127.1">
    <property type="nucleotide sequence ID" value="NZ_CP073754.1"/>
</dbReference>
<evidence type="ECO:0000256" key="1">
    <source>
        <dbReference type="SAM" id="Phobius"/>
    </source>
</evidence>
<dbReference type="Proteomes" id="UP000676649">
    <property type="component" value="Chromosome"/>
</dbReference>
<keyword evidence="1" id="KW-0812">Transmembrane</keyword>
<feature type="transmembrane region" description="Helical" evidence="1">
    <location>
        <begin position="46"/>
        <end position="67"/>
    </location>
</feature>
<feature type="transmembrane region" description="Helical" evidence="1">
    <location>
        <begin position="136"/>
        <end position="157"/>
    </location>
</feature>
<proteinExistence type="predicted"/>
<dbReference type="AlphaFoldDB" id="A0A975R8S6"/>
<dbReference type="EMBL" id="CP073754">
    <property type="protein sequence ID" value="QWF70715.1"/>
    <property type="molecule type" value="Genomic_DNA"/>
</dbReference>